<name>A0ABX3HYK9_9BACL</name>
<protein>
    <submittedName>
        <fullName evidence="1">Uncharacterized protein</fullName>
    </submittedName>
</protein>
<organism evidence="1 2">
    <name type="scientific">Paenibacillus odorifer</name>
    <dbReference type="NCBI Taxonomy" id="189426"/>
    <lineage>
        <taxon>Bacteria</taxon>
        <taxon>Bacillati</taxon>
        <taxon>Bacillota</taxon>
        <taxon>Bacilli</taxon>
        <taxon>Bacillales</taxon>
        <taxon>Paenibacillaceae</taxon>
        <taxon>Paenibacillus</taxon>
    </lineage>
</organism>
<dbReference type="EMBL" id="MPTD01000002">
    <property type="protein sequence ID" value="OMD55266.1"/>
    <property type="molecule type" value="Genomic_DNA"/>
</dbReference>
<gene>
    <name evidence="1" type="ORF">BSK51_04225</name>
</gene>
<dbReference type="RefSeq" id="WP_076298308.1">
    <property type="nucleotide sequence ID" value="NZ_MPTD01000002.1"/>
</dbReference>
<dbReference type="Proteomes" id="UP000187313">
    <property type="component" value="Unassembled WGS sequence"/>
</dbReference>
<keyword evidence="2" id="KW-1185">Reference proteome</keyword>
<evidence type="ECO:0000313" key="1">
    <source>
        <dbReference type="EMBL" id="OMD55266.1"/>
    </source>
</evidence>
<comment type="caution">
    <text evidence="1">The sequence shown here is derived from an EMBL/GenBank/DDBJ whole genome shotgun (WGS) entry which is preliminary data.</text>
</comment>
<accession>A0ABX3HYK9</accession>
<reference evidence="1 2" key="1">
    <citation type="submission" date="2016-10" db="EMBL/GenBank/DDBJ databases">
        <title>Paenibacillus species isolates.</title>
        <authorList>
            <person name="Beno S.M."/>
        </authorList>
    </citation>
    <scope>NUCLEOTIDE SEQUENCE [LARGE SCALE GENOMIC DNA]</scope>
    <source>
        <strain evidence="1 2">FSL R5-0923</strain>
    </source>
</reference>
<evidence type="ECO:0000313" key="2">
    <source>
        <dbReference type="Proteomes" id="UP000187313"/>
    </source>
</evidence>
<proteinExistence type="predicted"/>
<sequence>MVEEATKLGDLLKLPNLEEETKTLINAKMRELIGDVKPIAPEIKQEVQSIMNEYLNGATQGGE</sequence>